<reference evidence="7" key="8">
    <citation type="submission" date="2020-05" db="EMBL/GenBank/DDBJ databases">
        <title>Complete genome sequence of Bradyrhizobium diazoefficiens XF8 isolated from soybean nodule.</title>
        <authorList>
            <person name="Noda R."/>
            <person name="Kakizaki K."/>
            <person name="Minamisawa K."/>
        </authorList>
    </citation>
    <scope>NUCLEOTIDE SEQUENCE</scope>
    <source>
        <strain evidence="7">XF8</strain>
    </source>
</reference>
<dbReference type="EMBL" id="AP023098">
    <property type="protein sequence ID" value="BCE85813.1"/>
    <property type="molecule type" value="Genomic_DNA"/>
</dbReference>
<dbReference type="EMBL" id="AP023097">
    <property type="protein sequence ID" value="BCE77129.1"/>
    <property type="molecule type" value="Genomic_DNA"/>
</dbReference>
<evidence type="ECO:0000313" key="1">
    <source>
        <dbReference type="EMBL" id="BCE24804.1"/>
    </source>
</evidence>
<dbReference type="EMBL" id="AP023092">
    <property type="protein sequence ID" value="BCE33497.1"/>
    <property type="molecule type" value="Genomic_DNA"/>
</dbReference>
<dbReference type="AlphaFoldDB" id="A0A809XC07"/>
<organism evidence="1">
    <name type="scientific">Bradyrhizobium diazoefficiens</name>
    <dbReference type="NCBI Taxonomy" id="1355477"/>
    <lineage>
        <taxon>Bacteria</taxon>
        <taxon>Pseudomonadati</taxon>
        <taxon>Pseudomonadota</taxon>
        <taxon>Alphaproteobacteria</taxon>
        <taxon>Hyphomicrobiales</taxon>
        <taxon>Nitrobacteraceae</taxon>
        <taxon>Bradyrhizobium</taxon>
    </lineage>
</organism>
<evidence type="ECO:0000313" key="3">
    <source>
        <dbReference type="EMBL" id="BCE42273.1"/>
    </source>
</evidence>
<dbReference type="EMBL" id="AP023094">
    <property type="protein sequence ID" value="BCE51063.1"/>
    <property type="molecule type" value="Genomic_DNA"/>
</dbReference>
<reference evidence="2" key="3">
    <citation type="submission" date="2020-05" db="EMBL/GenBank/DDBJ databases">
        <title>Complete genome sequence of Bradyrhizobium diazoefficiens XF2 isolated from soybean nodule.</title>
        <authorList>
            <person name="Noda R."/>
            <person name="Kakizaki K."/>
            <person name="Minamisawa K."/>
        </authorList>
    </citation>
    <scope>NUCLEOTIDE SEQUENCE</scope>
    <source>
        <strain evidence="2">XF2</strain>
    </source>
</reference>
<reference evidence="5" key="6">
    <citation type="submission" date="2020-05" db="EMBL/GenBank/DDBJ databases">
        <title>Complete genome sequence of Bradyrhizobium diazoefficiens XF5 isolated from soybean nodule.</title>
        <authorList>
            <person name="Noda R."/>
            <person name="Kakizaki K."/>
            <person name="Minamisawa K."/>
        </authorList>
    </citation>
    <scope>NUCLEOTIDE SEQUENCE</scope>
    <source>
        <strain evidence="5">XF5</strain>
    </source>
</reference>
<proteinExistence type="predicted"/>
<protein>
    <submittedName>
        <fullName evidence="1">Uncharacterized protein</fullName>
    </submittedName>
</protein>
<sequence length="63" mass="7368">MEELIRPFTINPERCAYPAQFLPRLVRSDAEQLIRTLYIDLSVNKMAVRCALDDRAVRDMNEV</sequence>
<reference evidence="3" key="4">
    <citation type="submission" date="2020-05" db="EMBL/GenBank/DDBJ databases">
        <title>Complete genome sequence of Bradyrhizobium diazoefficiens XF3 isolated from soybean nodule.</title>
        <authorList>
            <person name="Noda R."/>
            <person name="Kakizaki K."/>
            <person name="Minamisawa K."/>
        </authorList>
    </citation>
    <scope>NUCLEOTIDE SEQUENCE</scope>
    <source>
        <strain evidence="3">XF3</strain>
    </source>
</reference>
<evidence type="ECO:0000313" key="4">
    <source>
        <dbReference type="EMBL" id="BCE51063.1"/>
    </source>
</evidence>
<evidence type="ECO:0000313" key="9">
    <source>
        <dbReference type="EMBL" id="BCE94564.1"/>
    </source>
</evidence>
<evidence type="ECO:0000313" key="5">
    <source>
        <dbReference type="EMBL" id="BCE59807.1"/>
    </source>
</evidence>
<gene>
    <name evidence="9" type="ORF">XF10B_73620</name>
    <name evidence="1" type="ORF">XF1B_74850</name>
    <name evidence="2" type="ORF">XF2B_72660</name>
    <name evidence="3" type="ORF">XF3B_73040</name>
    <name evidence="4" type="ORF">XF4B_74120</name>
    <name evidence="5" type="ORF">XF5B_73190</name>
    <name evidence="6" type="ORF">XF6B_72890</name>
    <name evidence="7" type="ORF">XF8B_72400</name>
    <name evidence="8" type="ORF">XF9B_72340</name>
</gene>
<reference evidence="4" key="5">
    <citation type="submission" date="2020-05" db="EMBL/GenBank/DDBJ databases">
        <title>Complete genome sequence of Bradyrhizobium diazoefficiens XF4 isolated from soybean nodule.</title>
        <authorList>
            <person name="Noda R."/>
            <person name="Kakizaki K."/>
            <person name="Minamisawa K."/>
        </authorList>
    </citation>
    <scope>NUCLEOTIDE SEQUENCE</scope>
    <source>
        <strain evidence="4">XF4</strain>
    </source>
</reference>
<reference evidence="8" key="9">
    <citation type="submission" date="2020-05" db="EMBL/GenBank/DDBJ databases">
        <title>Complete genome sequence of Bradyrhizobium diazoefficiens XF9 isolated from soybean nodule.</title>
        <authorList>
            <person name="Noda R."/>
            <person name="Kakizaki K."/>
            <person name="Minamisawa K."/>
        </authorList>
    </citation>
    <scope>NUCLEOTIDE SEQUENCE</scope>
    <source>
        <strain evidence="8">XF9</strain>
    </source>
</reference>
<dbReference type="EMBL" id="AP023099">
    <property type="protein sequence ID" value="BCE94564.1"/>
    <property type="molecule type" value="Genomic_DNA"/>
</dbReference>
<accession>A0A809XC07</accession>
<dbReference type="EMBL" id="AP023093">
    <property type="protein sequence ID" value="BCE42273.1"/>
    <property type="molecule type" value="Genomic_DNA"/>
</dbReference>
<dbReference type="EMBL" id="AP023096">
    <property type="protein sequence ID" value="BCE68490.1"/>
    <property type="molecule type" value="Genomic_DNA"/>
</dbReference>
<evidence type="ECO:0000313" key="2">
    <source>
        <dbReference type="EMBL" id="BCE33497.1"/>
    </source>
</evidence>
<dbReference type="EMBL" id="AP023095">
    <property type="protein sequence ID" value="BCE59807.1"/>
    <property type="molecule type" value="Genomic_DNA"/>
</dbReference>
<reference evidence="9" key="2">
    <citation type="submission" date="2020-05" db="EMBL/GenBank/DDBJ databases">
        <title>Complete genome sequence of Bradyrhizobium diazoefficiens XF10 isolated from soybean nodule.</title>
        <authorList>
            <person name="Noda R."/>
            <person name="Kakizaki K."/>
            <person name="Minamisawa K."/>
        </authorList>
    </citation>
    <scope>NUCLEOTIDE SEQUENCE</scope>
    <source>
        <strain evidence="9">XF10</strain>
    </source>
</reference>
<reference evidence="1" key="1">
    <citation type="submission" date="2020-05" db="EMBL/GenBank/DDBJ databases">
        <title>Complete genome sequence of Bradyrhizobium diazoefficiens XF1 isolated from soybean nodule.</title>
        <authorList>
            <person name="Noda R."/>
            <person name="Kakizaki K."/>
            <person name="Minamisawa K."/>
        </authorList>
    </citation>
    <scope>NUCLEOTIDE SEQUENCE</scope>
    <source>
        <strain evidence="1">XF1</strain>
    </source>
</reference>
<dbReference type="EMBL" id="AP023091">
    <property type="protein sequence ID" value="BCE24804.1"/>
    <property type="molecule type" value="Genomic_DNA"/>
</dbReference>
<evidence type="ECO:0000313" key="6">
    <source>
        <dbReference type="EMBL" id="BCE68490.1"/>
    </source>
</evidence>
<reference evidence="6" key="7">
    <citation type="submission" date="2020-05" db="EMBL/GenBank/DDBJ databases">
        <title>Complete genome sequence of Bradyrhizobium diazoefficiens XF6 isolated from soybean nodule.</title>
        <authorList>
            <person name="Noda R."/>
            <person name="Kakizaki K."/>
            <person name="Minamisawa K."/>
        </authorList>
    </citation>
    <scope>NUCLEOTIDE SEQUENCE</scope>
    <source>
        <strain evidence="6">XF6</strain>
    </source>
</reference>
<evidence type="ECO:0000313" key="7">
    <source>
        <dbReference type="EMBL" id="BCE77129.1"/>
    </source>
</evidence>
<evidence type="ECO:0000313" key="8">
    <source>
        <dbReference type="EMBL" id="BCE85813.1"/>
    </source>
</evidence>
<name>A0A809XC07_9BRAD</name>